<name>A0ABR1FIX6_AURAN</name>
<evidence type="ECO:0000313" key="9">
    <source>
        <dbReference type="EMBL" id="KAK7231708.1"/>
    </source>
</evidence>
<dbReference type="Gene3D" id="3.30.479.10">
    <property type="entry name" value="6-pyruvoyl tetrahydropterin synthase/QueD"/>
    <property type="match status" value="1"/>
</dbReference>
<dbReference type="Proteomes" id="UP001363151">
    <property type="component" value="Unassembled WGS sequence"/>
</dbReference>
<gene>
    <name evidence="9" type="ORF">SO694_00123072</name>
</gene>
<sequence>MDDGVQCVPCDYDPVFEVQVRSERFKFNASHFVAFRGFRERLHGHNYTVGVRVFGPLSPDDGYVLDFGDVKKTVRGVCETLNERFLCPCRSDVLDIRDAGPNVELTAEDGAFFSIPLGDCAMLPIVHSTAEELAAMIWHKTIEAFGVDILKKRGITAIEIAVAEAPMQEARYRRTLAGFAPGAAPIPARAPNAGCGANITPAG</sequence>
<keyword evidence="5" id="KW-0479">Metal-binding</keyword>
<protein>
    <recommendedName>
        <fullName evidence="4">6-pyruvoyltetrahydropterin synthase</fullName>
        <ecNumber evidence="4">4.2.3.12</ecNumber>
    </recommendedName>
</protein>
<dbReference type="PANTHER" id="PTHR12589">
    <property type="entry name" value="PYRUVOYL TETRAHYDROBIOPTERIN SYNTHASE"/>
    <property type="match status" value="1"/>
</dbReference>
<accession>A0ABR1FIX6</accession>
<dbReference type="InterPro" id="IPR038418">
    <property type="entry name" value="6-PTP_synth/QueD_sf"/>
</dbReference>
<evidence type="ECO:0000256" key="7">
    <source>
        <dbReference type="ARBA" id="ARBA00023007"/>
    </source>
</evidence>
<dbReference type="EC" id="4.2.3.12" evidence="4"/>
<keyword evidence="7" id="KW-0783">Tetrahydrobiopterin biosynthesis</keyword>
<proteinExistence type="inferred from homology"/>
<dbReference type="InterPro" id="IPR007115">
    <property type="entry name" value="6-PTP_synth/QueD"/>
</dbReference>
<dbReference type="SUPFAM" id="SSF55620">
    <property type="entry name" value="Tetrahydrobiopterin biosynthesis enzymes-like"/>
    <property type="match status" value="1"/>
</dbReference>
<evidence type="ECO:0000313" key="10">
    <source>
        <dbReference type="Proteomes" id="UP001363151"/>
    </source>
</evidence>
<comment type="pathway">
    <text evidence="2">Cofactor biosynthesis; tetrahydrobiopterin biosynthesis; tetrahydrobiopterin from 7,8-dihydroneopterin triphosphate: step 1/3.</text>
</comment>
<comment type="cofactor">
    <cofactor evidence="1">
        <name>Zn(2+)</name>
        <dbReference type="ChEBI" id="CHEBI:29105"/>
    </cofactor>
</comment>
<dbReference type="Pfam" id="PF01242">
    <property type="entry name" value="PTPS"/>
    <property type="match status" value="1"/>
</dbReference>
<evidence type="ECO:0000256" key="1">
    <source>
        <dbReference type="ARBA" id="ARBA00001947"/>
    </source>
</evidence>
<dbReference type="EMBL" id="JBBJCI010000375">
    <property type="protein sequence ID" value="KAK7231708.1"/>
    <property type="molecule type" value="Genomic_DNA"/>
</dbReference>
<evidence type="ECO:0000256" key="5">
    <source>
        <dbReference type="ARBA" id="ARBA00022723"/>
    </source>
</evidence>
<comment type="caution">
    <text evidence="9">The sequence shown here is derived from an EMBL/GenBank/DDBJ whole genome shotgun (WGS) entry which is preliminary data.</text>
</comment>
<evidence type="ECO:0000256" key="3">
    <source>
        <dbReference type="ARBA" id="ARBA00009164"/>
    </source>
</evidence>
<evidence type="ECO:0000256" key="8">
    <source>
        <dbReference type="ARBA" id="ARBA00023239"/>
    </source>
</evidence>
<comment type="similarity">
    <text evidence="3">Belongs to the PTPS family.</text>
</comment>
<reference evidence="9 10" key="1">
    <citation type="submission" date="2024-03" db="EMBL/GenBank/DDBJ databases">
        <title>Aureococcus anophagefferens CCMP1851 and Kratosvirus quantuckense: Draft genome of a second virus-susceptible host strain in the model system.</title>
        <authorList>
            <person name="Chase E."/>
            <person name="Truchon A.R."/>
            <person name="Schepens W."/>
            <person name="Wilhelm S.W."/>
        </authorList>
    </citation>
    <scope>NUCLEOTIDE SEQUENCE [LARGE SCALE GENOMIC DNA]</scope>
    <source>
        <strain evidence="9 10">CCMP1851</strain>
    </source>
</reference>
<dbReference type="PANTHER" id="PTHR12589:SF7">
    <property type="entry name" value="6-PYRUVOYL TETRAHYDROBIOPTERIN SYNTHASE"/>
    <property type="match status" value="1"/>
</dbReference>
<organism evidence="9 10">
    <name type="scientific">Aureococcus anophagefferens</name>
    <name type="common">Harmful bloom alga</name>
    <dbReference type="NCBI Taxonomy" id="44056"/>
    <lineage>
        <taxon>Eukaryota</taxon>
        <taxon>Sar</taxon>
        <taxon>Stramenopiles</taxon>
        <taxon>Ochrophyta</taxon>
        <taxon>Pelagophyceae</taxon>
        <taxon>Pelagomonadales</taxon>
        <taxon>Pelagomonadaceae</taxon>
        <taxon>Aureococcus</taxon>
    </lineage>
</organism>
<keyword evidence="8" id="KW-0456">Lyase</keyword>
<keyword evidence="10" id="KW-1185">Reference proteome</keyword>
<keyword evidence="6" id="KW-0862">Zinc</keyword>
<evidence type="ECO:0000256" key="2">
    <source>
        <dbReference type="ARBA" id="ARBA00005126"/>
    </source>
</evidence>
<evidence type="ECO:0000256" key="4">
    <source>
        <dbReference type="ARBA" id="ARBA00013100"/>
    </source>
</evidence>
<evidence type="ECO:0000256" key="6">
    <source>
        <dbReference type="ARBA" id="ARBA00022833"/>
    </source>
</evidence>